<dbReference type="HOGENOM" id="CLU_000604_1_23_9"/>
<dbReference type="InterPro" id="IPR003593">
    <property type="entry name" value="AAA+_ATPase"/>
</dbReference>
<gene>
    <name evidence="9" type="primary">oppD2</name>
    <name evidence="9" type="ordered locus">Awo_c00290</name>
</gene>
<evidence type="ECO:0000256" key="1">
    <source>
        <dbReference type="ARBA" id="ARBA00004202"/>
    </source>
</evidence>
<dbReference type="InterPro" id="IPR050388">
    <property type="entry name" value="ABC_Ni/Peptide_Import"/>
</dbReference>
<keyword evidence="4" id="KW-1003">Cell membrane</keyword>
<dbReference type="PANTHER" id="PTHR43297">
    <property type="entry name" value="OLIGOPEPTIDE TRANSPORT ATP-BINDING PROTEIN APPD"/>
    <property type="match status" value="1"/>
</dbReference>
<dbReference type="InterPro" id="IPR017871">
    <property type="entry name" value="ABC_transporter-like_CS"/>
</dbReference>
<dbReference type="Gene3D" id="3.40.50.300">
    <property type="entry name" value="P-loop containing nucleotide triphosphate hydrolases"/>
    <property type="match status" value="1"/>
</dbReference>
<dbReference type="KEGG" id="awo:Awo_c00290"/>
<dbReference type="PROSITE" id="PS50893">
    <property type="entry name" value="ABC_TRANSPORTER_2"/>
    <property type="match status" value="1"/>
</dbReference>
<dbReference type="GO" id="GO:0016887">
    <property type="term" value="F:ATP hydrolysis activity"/>
    <property type="evidence" value="ECO:0007669"/>
    <property type="project" value="InterPro"/>
</dbReference>
<evidence type="ECO:0000256" key="4">
    <source>
        <dbReference type="ARBA" id="ARBA00022475"/>
    </source>
</evidence>
<dbReference type="InterPro" id="IPR003439">
    <property type="entry name" value="ABC_transporter-like_ATP-bd"/>
</dbReference>
<dbReference type="PANTHER" id="PTHR43297:SF2">
    <property type="entry name" value="DIPEPTIDE TRANSPORT ATP-BINDING PROTEIN DPPD"/>
    <property type="match status" value="1"/>
</dbReference>
<evidence type="ECO:0000256" key="5">
    <source>
        <dbReference type="ARBA" id="ARBA00022741"/>
    </source>
</evidence>
<keyword evidence="5" id="KW-0547">Nucleotide-binding</keyword>
<dbReference type="RefSeq" id="WP_014354447.1">
    <property type="nucleotide sequence ID" value="NC_016894.1"/>
</dbReference>
<dbReference type="OrthoDB" id="9809450at2"/>
<dbReference type="AlphaFoldDB" id="H6LEC9"/>
<dbReference type="Pfam" id="PF08352">
    <property type="entry name" value="oligo_HPY"/>
    <property type="match status" value="1"/>
</dbReference>
<evidence type="ECO:0000256" key="3">
    <source>
        <dbReference type="ARBA" id="ARBA00022448"/>
    </source>
</evidence>
<comment type="similarity">
    <text evidence="2">Belongs to the ABC transporter superfamily.</text>
</comment>
<keyword evidence="6 9" id="KW-0067">ATP-binding</keyword>
<dbReference type="Proteomes" id="UP000007177">
    <property type="component" value="Chromosome"/>
</dbReference>
<evidence type="ECO:0000313" key="10">
    <source>
        <dbReference type="Proteomes" id="UP000007177"/>
    </source>
</evidence>
<evidence type="ECO:0000313" key="9">
    <source>
        <dbReference type="EMBL" id="AFA46843.1"/>
    </source>
</evidence>
<accession>H6LEC9</accession>
<evidence type="ECO:0000256" key="2">
    <source>
        <dbReference type="ARBA" id="ARBA00005417"/>
    </source>
</evidence>
<dbReference type="EMBL" id="CP002987">
    <property type="protein sequence ID" value="AFA46843.1"/>
    <property type="molecule type" value="Genomic_DNA"/>
</dbReference>
<dbReference type="CDD" id="cd03257">
    <property type="entry name" value="ABC_NikE_OppD_transporters"/>
    <property type="match status" value="1"/>
</dbReference>
<dbReference type="InterPro" id="IPR027417">
    <property type="entry name" value="P-loop_NTPase"/>
</dbReference>
<keyword evidence="3" id="KW-0813">Transport</keyword>
<dbReference type="eggNOG" id="COG0444">
    <property type="taxonomic scope" value="Bacteria"/>
</dbReference>
<evidence type="ECO:0000259" key="8">
    <source>
        <dbReference type="PROSITE" id="PS50893"/>
    </source>
</evidence>
<reference evidence="10" key="1">
    <citation type="submission" date="2011-07" db="EMBL/GenBank/DDBJ databases">
        <title>Complete genome sequence of Acetobacterium woodii.</title>
        <authorList>
            <person name="Poehlein A."/>
            <person name="Schmidt S."/>
            <person name="Kaster A.-K."/>
            <person name="Goenrich M."/>
            <person name="Vollmers J."/>
            <person name="Thuermer A."/>
            <person name="Gottschalk G."/>
            <person name="Thauer R.K."/>
            <person name="Daniel R."/>
            <person name="Mueller V."/>
        </authorList>
    </citation>
    <scope>NUCLEOTIDE SEQUENCE [LARGE SCALE GENOMIC DNA]</scope>
    <source>
        <strain evidence="10">ATCC 29683 / DSM 1030 / JCM 2381 / KCTC 1655 / WB1</strain>
    </source>
</reference>
<keyword evidence="7" id="KW-0472">Membrane</keyword>
<proteinExistence type="inferred from homology"/>
<feature type="domain" description="ABC transporter" evidence="8">
    <location>
        <begin position="2"/>
        <end position="248"/>
    </location>
</feature>
<evidence type="ECO:0000256" key="6">
    <source>
        <dbReference type="ARBA" id="ARBA00022840"/>
    </source>
</evidence>
<dbReference type="STRING" id="931626.Awo_c00290"/>
<organism evidence="9 10">
    <name type="scientific">Acetobacterium woodii (strain ATCC 29683 / DSM 1030 / JCM 2381 / KCTC 1655 / WB1)</name>
    <dbReference type="NCBI Taxonomy" id="931626"/>
    <lineage>
        <taxon>Bacteria</taxon>
        <taxon>Bacillati</taxon>
        <taxon>Bacillota</taxon>
        <taxon>Clostridia</taxon>
        <taxon>Eubacteriales</taxon>
        <taxon>Eubacteriaceae</taxon>
        <taxon>Acetobacterium</taxon>
    </lineage>
</organism>
<dbReference type="SUPFAM" id="SSF52540">
    <property type="entry name" value="P-loop containing nucleoside triphosphate hydrolases"/>
    <property type="match status" value="1"/>
</dbReference>
<name>H6LEC9_ACEWD</name>
<dbReference type="SMART" id="SM00382">
    <property type="entry name" value="AAA"/>
    <property type="match status" value="1"/>
</dbReference>
<comment type="subcellular location">
    <subcellularLocation>
        <location evidence="1">Cell membrane</location>
        <topology evidence="1">Peripheral membrane protein</topology>
    </subcellularLocation>
</comment>
<dbReference type="GO" id="GO:0015833">
    <property type="term" value="P:peptide transport"/>
    <property type="evidence" value="ECO:0007669"/>
    <property type="project" value="InterPro"/>
</dbReference>
<evidence type="ECO:0000256" key="7">
    <source>
        <dbReference type="ARBA" id="ARBA00023136"/>
    </source>
</evidence>
<dbReference type="GO" id="GO:0005524">
    <property type="term" value="F:ATP binding"/>
    <property type="evidence" value="ECO:0007669"/>
    <property type="project" value="UniProtKB-KW"/>
</dbReference>
<dbReference type="GO" id="GO:0005886">
    <property type="term" value="C:plasma membrane"/>
    <property type="evidence" value="ECO:0007669"/>
    <property type="project" value="UniProtKB-SubCell"/>
</dbReference>
<protein>
    <submittedName>
        <fullName evidence="9">Oligopeptide ABC transport system ATP-binding protein OppD2</fullName>
    </submittedName>
</protein>
<dbReference type="Pfam" id="PF00005">
    <property type="entry name" value="ABC_tran"/>
    <property type="match status" value="1"/>
</dbReference>
<keyword evidence="10" id="KW-1185">Reference proteome</keyword>
<dbReference type="InterPro" id="IPR013563">
    <property type="entry name" value="Oligopep_ABC_C"/>
</dbReference>
<dbReference type="NCBIfam" id="TIGR01727">
    <property type="entry name" value="oligo_HPY"/>
    <property type="match status" value="1"/>
</dbReference>
<dbReference type="PROSITE" id="PS00211">
    <property type="entry name" value="ABC_TRANSPORTER_1"/>
    <property type="match status" value="1"/>
</dbReference>
<reference evidence="9 10" key="2">
    <citation type="journal article" date="2012" name="PLoS ONE">
        <title>An ancient pathway combining carbon dioxide fixation with the generation and utilization of a sodium ion gradient for ATP synthesis.</title>
        <authorList>
            <person name="Poehlein A."/>
            <person name="Schmidt S."/>
            <person name="Kaster A.K."/>
            <person name="Goenrich M."/>
            <person name="Vollmers J."/>
            <person name="Thurmer A."/>
            <person name="Bertsch J."/>
            <person name="Schuchmann K."/>
            <person name="Voigt B."/>
            <person name="Hecker M."/>
            <person name="Daniel R."/>
            <person name="Thauer R.K."/>
            <person name="Gottschalk G."/>
            <person name="Muller V."/>
        </authorList>
    </citation>
    <scope>NUCLEOTIDE SEQUENCE [LARGE SCALE GENOMIC DNA]</scope>
    <source>
        <strain evidence="10">ATCC 29683 / DSM 1030 / JCM 2381 / KCTC 1655 / WB1</strain>
    </source>
</reference>
<sequence>MLEIRNLCISYGEIPVVRNVELEVHQGEIVGIVGESGCGKSTTLETILMLNKTVNVTQGEILFKGMDIIKKNNEELRTLRGKDIAMIFQNAPLAMDPLKRIEHYFYETVQVHRKHVSRQECKIAAQALMEKMGLKDTARIFKSYPFELSGGMCQRVAIAGAMMNQPELILADEPTSALDVMSQAQVVRQLQLVRDVFNTAILIVSHNIGVIAHLVDKVAVMYSGEIIEWGSREDVLLCSGHPYTQALIESVPKMNGPVPEGISGQPPEYVIDRQGCGFALRCRYAKESCQKKKPEKVYLSEGHWILCDIPNRKET</sequence>
<dbReference type="FunFam" id="3.40.50.300:FF:000016">
    <property type="entry name" value="Oligopeptide ABC transporter ATP-binding component"/>
    <property type="match status" value="1"/>
</dbReference>